<proteinExistence type="predicted"/>
<comment type="caution">
    <text evidence="1">The sequence shown here is derived from an EMBL/GenBank/DDBJ whole genome shotgun (WGS) entry which is preliminary data.</text>
</comment>
<protein>
    <recommendedName>
        <fullName evidence="3">BppU N-terminal domain-containing protein</fullName>
    </recommendedName>
</protein>
<keyword evidence="2" id="KW-1185">Reference proteome</keyword>
<dbReference type="RefSeq" id="WP_207106563.1">
    <property type="nucleotide sequence ID" value="NZ_JAFLVR010000001.1"/>
</dbReference>
<dbReference type="EMBL" id="JAFLVR010000001">
    <property type="protein sequence ID" value="MBO0450749.1"/>
    <property type="molecule type" value="Genomic_DNA"/>
</dbReference>
<evidence type="ECO:0000313" key="1">
    <source>
        <dbReference type="EMBL" id="MBO0450749.1"/>
    </source>
</evidence>
<dbReference type="CDD" id="cd19958">
    <property type="entry name" value="pyocin_knob"/>
    <property type="match status" value="1"/>
</dbReference>
<reference evidence="1 2" key="1">
    <citation type="submission" date="2021-03" db="EMBL/GenBank/DDBJ databases">
        <title>Enterococcal diversity collection.</title>
        <authorList>
            <person name="Gilmore M.S."/>
            <person name="Schwartzman J."/>
            <person name="Van Tyne D."/>
            <person name="Martin M."/>
            <person name="Earl A.M."/>
            <person name="Manson A.L."/>
            <person name="Straub T."/>
            <person name="Salamzade R."/>
            <person name="Saavedra J."/>
            <person name="Lebreton F."/>
            <person name="Prichula J."/>
            <person name="Schaufler K."/>
            <person name="Gaca A."/>
            <person name="Sgardioli B."/>
            <person name="Wagenaar J."/>
            <person name="Strong T."/>
        </authorList>
    </citation>
    <scope>NUCLEOTIDE SEQUENCE [LARGE SCALE GENOMIC DNA]</scope>
    <source>
        <strain evidence="1 2">MJM16</strain>
    </source>
</reference>
<organism evidence="1 2">
    <name type="scientific">Candidatus Enterococcus murrayae</name>
    <dbReference type="NCBI Taxonomy" id="2815321"/>
    <lineage>
        <taxon>Bacteria</taxon>
        <taxon>Bacillati</taxon>
        <taxon>Bacillota</taxon>
        <taxon>Bacilli</taxon>
        <taxon>Lactobacillales</taxon>
        <taxon>Enterococcaceae</taxon>
        <taxon>Enterococcus</taxon>
    </lineage>
</organism>
<accession>A0ABS3HCP2</accession>
<gene>
    <name evidence="1" type="ORF">JZO85_00615</name>
</gene>
<sequence length="788" mass="86716">MAKFNYVMDVTKEDSFVQSCTARQGDAGETITFNLYDDGLPISRNIISKAELIMVTPMGHYIEQSMTIASDPLEPTGSILTTTLTSNFNAESGMAKRMYVKLTMTTSGLVKTSPDVIYYVIPAGDISGGSAHDYISRVEEIIQQVTDLYNQYKEDLKNVYDTTTRELKDKYDQAVAELNQSVTDFTTNLTNQLTTLTGKIDDLTDRINGLDGAVSDLQAKMDDLIANGAMTQAQADNRYMAARGSITSDTQLDSTKQVGTYEIAMTHPTLGNLFGTLLVQGNVINPLKPTQLMVLMNKVMYRRFNGTVWNTWTEVGQPTQEKGAIIQKNTIITNQALNTILDAGVYRIKAFSGSNGFDSLTGSDGYIEVYGFENESRLQRVTMGNQTSGSVKEVWFRYITSVTVGAWTKVGGTEIDYATAEDIVIGESDTLMVTPKALKEATETTVPFKEYFGMGEPTQNVASGEYSTVKLGKSQGTSTNGQTKRPYTINSDGTLTLTRAARLNFKATVKIVAGNTGTIALYMYWYLMNPQTQLPSGMVGDDVEIVSFGSTRATNGQLNYNWIASGNKTLDLPAGQVISFNVRTQTNAAFRWAQVESLEIEEVLPAGTQGLNISSLADNPVVRLSDLNAILKQQQVNTGMQMVNGENFQVTDPTLLTGLPLYASNSSSYSTLPDGETYFTQDSKGLITIKKAGYYELSAVVKTQYRVDINNWHYISMVRTRTDGSSTDWDFMPTGGAIRNRNRRYATVRIKLEVGEKISFKSDTNLPSGSTAIQFINVDWFALKRLGD</sequence>
<dbReference type="Proteomes" id="UP000664495">
    <property type="component" value="Unassembled WGS sequence"/>
</dbReference>
<dbReference type="SUPFAM" id="SSF58100">
    <property type="entry name" value="Bacterial hemolysins"/>
    <property type="match status" value="1"/>
</dbReference>
<evidence type="ECO:0008006" key="3">
    <source>
        <dbReference type="Google" id="ProtNLM"/>
    </source>
</evidence>
<dbReference type="Gene3D" id="1.20.1170.10">
    <property type="match status" value="1"/>
</dbReference>
<evidence type="ECO:0000313" key="2">
    <source>
        <dbReference type="Proteomes" id="UP000664495"/>
    </source>
</evidence>
<name>A0ABS3HCP2_9ENTE</name>